<dbReference type="SUPFAM" id="SSF57903">
    <property type="entry name" value="FYVE/PHD zinc finger"/>
    <property type="match status" value="2"/>
</dbReference>
<protein>
    <submittedName>
        <fullName evidence="12">Protein bassoon</fullName>
    </submittedName>
</protein>
<evidence type="ECO:0000256" key="6">
    <source>
        <dbReference type="ARBA" id="ARBA00023018"/>
    </source>
</evidence>
<evidence type="ECO:0000256" key="2">
    <source>
        <dbReference type="ARBA" id="ARBA00022723"/>
    </source>
</evidence>
<accession>A0A2I4D145</accession>
<dbReference type="InterPro" id="IPR008899">
    <property type="entry name" value="Znf_piccolo"/>
</dbReference>
<dbReference type="FunFam" id="3.30.40.10:FF:000326">
    <property type="entry name" value="Bassoon presynaptic cytomatrix protein"/>
    <property type="match status" value="1"/>
</dbReference>
<dbReference type="KEGG" id="alim:106533998"/>
<dbReference type="Gene3D" id="3.30.40.10">
    <property type="entry name" value="Zinc/RING finger domain, C3HC4 (zinc finger)"/>
    <property type="match status" value="2"/>
</dbReference>
<dbReference type="GO" id="GO:0035418">
    <property type="term" value="P:protein localization to synapse"/>
    <property type="evidence" value="ECO:0007669"/>
    <property type="project" value="TreeGrafter"/>
</dbReference>
<feature type="domain" description="Zinc finger piccolo-type" evidence="10">
    <location>
        <begin position="410"/>
        <end position="453"/>
    </location>
</feature>
<dbReference type="GO" id="GO:0030424">
    <property type="term" value="C:axon"/>
    <property type="evidence" value="ECO:0007669"/>
    <property type="project" value="TreeGrafter"/>
</dbReference>
<feature type="compositionally biased region" description="Pro residues" evidence="9">
    <location>
        <begin position="355"/>
        <end position="365"/>
    </location>
</feature>
<gene>
    <name evidence="12" type="primary">LOC106533998</name>
</gene>
<dbReference type="GO" id="GO:0048788">
    <property type="term" value="C:cytoskeleton of presynaptic active zone"/>
    <property type="evidence" value="ECO:0007669"/>
    <property type="project" value="TreeGrafter"/>
</dbReference>
<evidence type="ECO:0000313" key="11">
    <source>
        <dbReference type="Proteomes" id="UP000192220"/>
    </source>
</evidence>
<dbReference type="InParanoid" id="A0A2I4D145"/>
<evidence type="ECO:0000256" key="7">
    <source>
        <dbReference type="ARBA" id="ARBA00023273"/>
    </source>
</evidence>
<keyword evidence="7" id="KW-0966">Cell projection</keyword>
<keyword evidence="2" id="KW-0479">Metal-binding</keyword>
<organism evidence="11 12">
    <name type="scientific">Austrofundulus limnaeus</name>
    <name type="common">Annual killifish</name>
    <dbReference type="NCBI Taxonomy" id="52670"/>
    <lineage>
        <taxon>Eukaryota</taxon>
        <taxon>Metazoa</taxon>
        <taxon>Chordata</taxon>
        <taxon>Craniata</taxon>
        <taxon>Vertebrata</taxon>
        <taxon>Euteleostomi</taxon>
        <taxon>Actinopterygii</taxon>
        <taxon>Neopterygii</taxon>
        <taxon>Teleostei</taxon>
        <taxon>Neoteleostei</taxon>
        <taxon>Acanthomorphata</taxon>
        <taxon>Ovalentaria</taxon>
        <taxon>Atherinomorphae</taxon>
        <taxon>Cyprinodontiformes</taxon>
        <taxon>Rivulidae</taxon>
        <taxon>Austrofundulus</taxon>
    </lineage>
</organism>
<evidence type="ECO:0000256" key="3">
    <source>
        <dbReference type="ARBA" id="ARBA00022737"/>
    </source>
</evidence>
<feature type="region of interest" description="Disordered" evidence="9">
    <location>
        <begin position="206"/>
        <end position="332"/>
    </location>
</feature>
<keyword evidence="5" id="KW-0862">Zinc</keyword>
<dbReference type="GO" id="GO:0098978">
    <property type="term" value="C:glutamatergic synapse"/>
    <property type="evidence" value="ECO:0007669"/>
    <property type="project" value="TreeGrafter"/>
</dbReference>
<evidence type="ECO:0000256" key="9">
    <source>
        <dbReference type="SAM" id="MobiDB-lite"/>
    </source>
</evidence>
<evidence type="ECO:0000256" key="8">
    <source>
        <dbReference type="ARBA" id="ARBA00034101"/>
    </source>
</evidence>
<feature type="compositionally biased region" description="Basic and acidic residues" evidence="9">
    <location>
        <begin position="79"/>
        <end position="89"/>
    </location>
</feature>
<evidence type="ECO:0000313" key="12">
    <source>
        <dbReference type="RefSeq" id="XP_013885948.1"/>
    </source>
</evidence>
<dbReference type="GO" id="GO:0098882">
    <property type="term" value="F:structural constituent of presynaptic active zone"/>
    <property type="evidence" value="ECO:0007669"/>
    <property type="project" value="TreeGrafter"/>
</dbReference>
<feature type="region of interest" description="Disordered" evidence="9">
    <location>
        <begin position="349"/>
        <end position="408"/>
    </location>
</feature>
<dbReference type="InterPro" id="IPR011011">
    <property type="entry name" value="Znf_FYVE_PHD"/>
</dbReference>
<dbReference type="Proteomes" id="UP000192220">
    <property type="component" value="Unplaced"/>
</dbReference>
<dbReference type="GO" id="GO:0098982">
    <property type="term" value="C:GABA-ergic synapse"/>
    <property type="evidence" value="ECO:0007669"/>
    <property type="project" value="TreeGrafter"/>
</dbReference>
<evidence type="ECO:0000256" key="4">
    <source>
        <dbReference type="ARBA" id="ARBA00022771"/>
    </source>
</evidence>
<feature type="compositionally biased region" description="Low complexity" evidence="9">
    <location>
        <begin position="385"/>
        <end position="402"/>
    </location>
</feature>
<dbReference type="InterPro" id="IPR013083">
    <property type="entry name" value="Znf_RING/FYVE/PHD"/>
</dbReference>
<feature type="compositionally biased region" description="Low complexity" evidence="9">
    <location>
        <begin position="212"/>
        <end position="227"/>
    </location>
</feature>
<dbReference type="OrthoDB" id="10059918at2759"/>
<dbReference type="PANTHER" id="PTHR14113">
    <property type="entry name" value="PICCOLO/BASSOON"/>
    <property type="match status" value="1"/>
</dbReference>
<keyword evidence="1" id="KW-0597">Phosphoprotein</keyword>
<reference evidence="12" key="1">
    <citation type="submission" date="2025-08" db="UniProtKB">
        <authorList>
            <consortium name="RefSeq"/>
        </authorList>
    </citation>
    <scope>IDENTIFICATION</scope>
    <source>
        <strain evidence="12">Quisiro</strain>
        <tissue evidence="12">Liver</tissue>
    </source>
</reference>
<sequence>MGNEASMEGEGQPGQAGPAVPATAGAPASISAPPDSGQLIKPSNGAPAGGSGSASGPGINRPPPSDPGPKAGVQSSHGTGDRLASHDTPQHTAPQGELGQGHVSRKNLQVDLGGSRTGRSPSVSPDRGSAPTSPYSVPQIAPMPSSKLCPVCKTTDLMGTGMTSNTCTQCRSKVCSQCGFNPNPHLTEVQEWLCLNCQMQRALGMDMTTPRSKSQQQIHSPSHSPNPELKPDLSNQPAPPTQAPHQMQPQAQAHPAPGPTKQTGPAGPGQQQRKLPPGAVPLPGMAKAPSQPDLSRGSPAHQAQQTRQDQTRSAGSSPSRQPPPPEQTFGKLFGFGASLLNQATTLISETTQPQQQPPKPAPKPGGSPGLGPGAGKPSGPPPTQQGPRAAAQQQQQQQHAAPDSSKPKTCCPICKTALNIGNTSEEPNYNTCTQCHSKVCNMCGFNPTPHLVEVGL</sequence>
<keyword evidence="4" id="KW-0863">Zinc-finger</keyword>
<feature type="domain" description="Zinc finger piccolo-type" evidence="10">
    <location>
        <begin position="148"/>
        <end position="203"/>
    </location>
</feature>
<comment type="subcellular location">
    <subcellularLocation>
        <location evidence="8">Presynaptic active zone</location>
    </subcellularLocation>
</comment>
<dbReference type="Pfam" id="PF05715">
    <property type="entry name" value="zf-piccolo"/>
    <property type="match status" value="2"/>
</dbReference>
<evidence type="ECO:0000259" key="10">
    <source>
        <dbReference type="Pfam" id="PF05715"/>
    </source>
</evidence>
<proteinExistence type="predicted"/>
<dbReference type="AlphaFoldDB" id="A0A2I4D145"/>
<name>A0A2I4D145_AUSLI</name>
<feature type="compositionally biased region" description="Gly residues" evidence="9">
    <location>
        <begin position="366"/>
        <end position="376"/>
    </location>
</feature>
<dbReference type="RefSeq" id="XP_013885948.1">
    <property type="nucleotide sequence ID" value="XM_014030494.1"/>
</dbReference>
<dbReference type="GO" id="GO:0008270">
    <property type="term" value="F:zinc ion binding"/>
    <property type="evidence" value="ECO:0007669"/>
    <property type="project" value="UniProtKB-KW"/>
</dbReference>
<dbReference type="GeneID" id="106533998"/>
<keyword evidence="3" id="KW-0677">Repeat</keyword>
<feature type="compositionally biased region" description="Low complexity" evidence="9">
    <location>
        <begin position="243"/>
        <end position="255"/>
    </location>
</feature>
<dbReference type="STRING" id="52670.A0A2I4D145"/>
<keyword evidence="6" id="KW-0770">Synapse</keyword>
<feature type="compositionally biased region" description="Polar residues" evidence="9">
    <location>
        <begin position="301"/>
        <end position="315"/>
    </location>
</feature>
<dbReference type="PANTHER" id="PTHR14113:SF14">
    <property type="entry name" value="PROTEIN BASSOON"/>
    <property type="match status" value="1"/>
</dbReference>
<evidence type="ECO:0000256" key="1">
    <source>
        <dbReference type="ARBA" id="ARBA00022553"/>
    </source>
</evidence>
<feature type="region of interest" description="Disordered" evidence="9">
    <location>
        <begin position="1"/>
        <end position="141"/>
    </location>
</feature>
<keyword evidence="11" id="KW-1185">Reference proteome</keyword>
<dbReference type="InterPro" id="IPR052098">
    <property type="entry name" value="Presynaptic_Scaffold_Bsn/Pclo"/>
</dbReference>
<evidence type="ECO:0000256" key="5">
    <source>
        <dbReference type="ARBA" id="ARBA00022833"/>
    </source>
</evidence>
<feature type="compositionally biased region" description="Low complexity" evidence="9">
    <location>
        <begin position="13"/>
        <end position="28"/>
    </location>
</feature>
<dbReference type="GO" id="GO:1904071">
    <property type="term" value="P:presynaptic active zone assembly"/>
    <property type="evidence" value="ECO:0007669"/>
    <property type="project" value="TreeGrafter"/>
</dbReference>